<proteinExistence type="predicted"/>
<evidence type="ECO:0000313" key="4">
    <source>
        <dbReference type="Proteomes" id="UP001596084"/>
    </source>
</evidence>
<comment type="caution">
    <text evidence="3">The sequence shown here is derived from an EMBL/GenBank/DDBJ whole genome shotgun (WGS) entry which is preliminary data.</text>
</comment>
<dbReference type="Gene3D" id="3.40.50.850">
    <property type="entry name" value="Isochorismatase-like"/>
    <property type="match status" value="1"/>
</dbReference>
<keyword evidence="4" id="KW-1185">Reference proteome</keyword>
<name>A0ABW0Q415_9BURK</name>
<dbReference type="EMBL" id="JBHSMX010000003">
    <property type="protein sequence ID" value="MFC5519403.1"/>
    <property type="molecule type" value="Genomic_DNA"/>
</dbReference>
<dbReference type="PANTHER" id="PTHR43540">
    <property type="entry name" value="PEROXYUREIDOACRYLATE/UREIDOACRYLATE AMIDOHYDROLASE-RELATED"/>
    <property type="match status" value="1"/>
</dbReference>
<dbReference type="InterPro" id="IPR036380">
    <property type="entry name" value="Isochorismatase-like_sf"/>
</dbReference>
<organism evidence="3 4">
    <name type="scientific">Polaromonas jejuensis</name>
    <dbReference type="NCBI Taxonomy" id="457502"/>
    <lineage>
        <taxon>Bacteria</taxon>
        <taxon>Pseudomonadati</taxon>
        <taxon>Pseudomonadota</taxon>
        <taxon>Betaproteobacteria</taxon>
        <taxon>Burkholderiales</taxon>
        <taxon>Comamonadaceae</taxon>
        <taxon>Polaromonas</taxon>
    </lineage>
</organism>
<dbReference type="Proteomes" id="UP001596084">
    <property type="component" value="Unassembled WGS sequence"/>
</dbReference>
<evidence type="ECO:0000259" key="2">
    <source>
        <dbReference type="Pfam" id="PF00857"/>
    </source>
</evidence>
<dbReference type="SUPFAM" id="SSF52499">
    <property type="entry name" value="Isochorismatase-like hydrolases"/>
    <property type="match status" value="1"/>
</dbReference>
<keyword evidence="1" id="KW-0378">Hydrolase</keyword>
<sequence length="246" mass="27607">MNRVSAKARAAGIPVIFIQHESEAGYLEFGTDAWQLAQGLHTEPSDIRVRKATPDSFLRTDLEAALRARAITDLIICGMHTEFCVDTTTRKAFALGYPVILVEDAHTEGNEYVTPRQVIQHHNATLTNISSFGPRVIGVIGVRHQFCCSPRKRRSCWHEIADCALYSAHAPSQYSPLTVLLVLSGHVLLFSELIDNPRIRGKHKHLSQSTVTCYVFSPQLREFNLQMKHRPNMALHTDVHASHGHR</sequence>
<dbReference type="Pfam" id="PF00857">
    <property type="entry name" value="Isochorismatase"/>
    <property type="match status" value="1"/>
</dbReference>
<dbReference type="RefSeq" id="WP_339374660.1">
    <property type="nucleotide sequence ID" value="NZ_JBHSMX010000003.1"/>
</dbReference>
<gene>
    <name evidence="3" type="ORF">ACFPP7_00535</name>
</gene>
<evidence type="ECO:0000313" key="3">
    <source>
        <dbReference type="EMBL" id="MFC5519403.1"/>
    </source>
</evidence>
<accession>A0ABW0Q415</accession>
<dbReference type="InterPro" id="IPR050272">
    <property type="entry name" value="Isochorismatase-like_hydrls"/>
</dbReference>
<reference evidence="4" key="1">
    <citation type="journal article" date="2019" name="Int. J. Syst. Evol. Microbiol.">
        <title>The Global Catalogue of Microorganisms (GCM) 10K type strain sequencing project: providing services to taxonomists for standard genome sequencing and annotation.</title>
        <authorList>
            <consortium name="The Broad Institute Genomics Platform"/>
            <consortium name="The Broad Institute Genome Sequencing Center for Infectious Disease"/>
            <person name="Wu L."/>
            <person name="Ma J."/>
        </authorList>
    </citation>
    <scope>NUCLEOTIDE SEQUENCE [LARGE SCALE GENOMIC DNA]</scope>
    <source>
        <strain evidence="4">CGMCC 4.7277</strain>
    </source>
</reference>
<dbReference type="InterPro" id="IPR000868">
    <property type="entry name" value="Isochorismatase-like_dom"/>
</dbReference>
<evidence type="ECO:0000256" key="1">
    <source>
        <dbReference type="ARBA" id="ARBA00022801"/>
    </source>
</evidence>
<feature type="domain" description="Isochorismatase-like" evidence="2">
    <location>
        <begin position="2"/>
        <end position="111"/>
    </location>
</feature>
<protein>
    <submittedName>
        <fullName evidence="3">Isochorismatase family protein</fullName>
    </submittedName>
</protein>